<keyword evidence="1" id="KW-0812">Transmembrane</keyword>
<dbReference type="AlphaFoldDB" id="A0A3D0KE32"/>
<dbReference type="PANTHER" id="PTHR22911">
    <property type="entry name" value="ACYL-MALONYL CONDENSING ENZYME-RELATED"/>
    <property type="match status" value="1"/>
</dbReference>
<feature type="transmembrane region" description="Helical" evidence="1">
    <location>
        <begin position="75"/>
        <end position="93"/>
    </location>
</feature>
<gene>
    <name evidence="3" type="ORF">DEO68_05010</name>
</gene>
<feature type="transmembrane region" description="Helical" evidence="1">
    <location>
        <begin position="247"/>
        <end position="267"/>
    </location>
</feature>
<reference evidence="3" key="1">
    <citation type="journal article" date="2018" name="Nat. Biotechnol.">
        <title>A standardized bacterial taxonomy based on genome phylogeny substantially revises the tree of life.</title>
        <authorList>
            <person name="Parks D.H."/>
            <person name="Chuvochina M."/>
            <person name="Waite D.W."/>
            <person name="Rinke C."/>
            <person name="Skarshewski A."/>
            <person name="Chaumeil P.A."/>
            <person name="Hugenholtz P."/>
        </authorList>
    </citation>
    <scope>NUCLEOTIDE SEQUENCE [LARGE SCALE GENOMIC DNA]</scope>
    <source>
        <strain evidence="3">UBA11284</strain>
    </source>
</reference>
<evidence type="ECO:0000259" key="2">
    <source>
        <dbReference type="Pfam" id="PF00892"/>
    </source>
</evidence>
<feature type="transmembrane region" description="Helical" evidence="1">
    <location>
        <begin position="273"/>
        <end position="292"/>
    </location>
</feature>
<name>A0A3D0KE32_9GAMM</name>
<feature type="transmembrane region" description="Helical" evidence="1">
    <location>
        <begin position="12"/>
        <end position="31"/>
    </location>
</feature>
<feature type="transmembrane region" description="Helical" evidence="1">
    <location>
        <begin position="159"/>
        <end position="178"/>
    </location>
</feature>
<proteinExistence type="predicted"/>
<dbReference type="GO" id="GO:0016020">
    <property type="term" value="C:membrane"/>
    <property type="evidence" value="ECO:0007669"/>
    <property type="project" value="InterPro"/>
</dbReference>
<dbReference type="EMBL" id="DOTR01000030">
    <property type="protein sequence ID" value="HCA01540.1"/>
    <property type="molecule type" value="Genomic_DNA"/>
</dbReference>
<feature type="transmembrane region" description="Helical" evidence="1">
    <location>
        <begin position="190"/>
        <end position="208"/>
    </location>
</feature>
<protein>
    <submittedName>
        <fullName evidence="3">EamA family transporter</fullName>
    </submittedName>
</protein>
<evidence type="ECO:0000256" key="1">
    <source>
        <dbReference type="SAM" id="Phobius"/>
    </source>
</evidence>
<feature type="transmembrane region" description="Helical" evidence="1">
    <location>
        <begin position="43"/>
        <end position="63"/>
    </location>
</feature>
<feature type="transmembrane region" description="Helical" evidence="1">
    <location>
        <begin position="105"/>
        <end position="123"/>
    </location>
</feature>
<dbReference type="PANTHER" id="PTHR22911:SF76">
    <property type="entry name" value="EAMA DOMAIN-CONTAINING PROTEIN"/>
    <property type="match status" value="1"/>
</dbReference>
<keyword evidence="1" id="KW-0472">Membrane</keyword>
<dbReference type="Pfam" id="PF00892">
    <property type="entry name" value="EamA"/>
    <property type="match status" value="2"/>
</dbReference>
<feature type="domain" description="EamA" evidence="2">
    <location>
        <begin position="20"/>
        <end position="147"/>
    </location>
</feature>
<dbReference type="SUPFAM" id="SSF103481">
    <property type="entry name" value="Multidrug resistance efflux transporter EmrE"/>
    <property type="match status" value="1"/>
</dbReference>
<feature type="domain" description="EamA" evidence="2">
    <location>
        <begin position="160"/>
        <end position="290"/>
    </location>
</feature>
<dbReference type="InterPro" id="IPR037185">
    <property type="entry name" value="EmrE-like"/>
</dbReference>
<dbReference type="InterPro" id="IPR000620">
    <property type="entry name" value="EamA_dom"/>
</dbReference>
<sequence>MTISGESDMATVNAATWIGSISVLLWGTLALLTKLSGGDIPEFQLMAMAFGIAFLLMGGRWVLAGHTGVRYIRQSPFAWCIGIVGLFGYHFAYFKAMTLAPAVEVSLLAYLWPLLIVLLSALLPDERMRAQSIVGALVALVGCWLLISRNAGGFAWESLPGYLVALACALIWSSYSVLSRLVRSVPTDAVGWFCGVTALLALGCHMLWEKTVWPDGLMQWVGVVGLGLGPVGIAFFTWDYGVKHGNIQLLGTLAYSAPLISVVLLILAGYGEATVAVLSASVLIVIGSLIAGRAKHRGAQR</sequence>
<feature type="transmembrane region" description="Helical" evidence="1">
    <location>
        <begin position="130"/>
        <end position="147"/>
    </location>
</feature>
<organism evidence="3">
    <name type="scientific">Halomonas campaniensis</name>
    <dbReference type="NCBI Taxonomy" id="213554"/>
    <lineage>
        <taxon>Bacteria</taxon>
        <taxon>Pseudomonadati</taxon>
        <taxon>Pseudomonadota</taxon>
        <taxon>Gammaproteobacteria</taxon>
        <taxon>Oceanospirillales</taxon>
        <taxon>Halomonadaceae</taxon>
        <taxon>Halomonas</taxon>
    </lineage>
</organism>
<accession>A0A3D0KE32</accession>
<feature type="transmembrane region" description="Helical" evidence="1">
    <location>
        <begin position="220"/>
        <end position="240"/>
    </location>
</feature>
<comment type="caution">
    <text evidence="3">The sequence shown here is derived from an EMBL/GenBank/DDBJ whole genome shotgun (WGS) entry which is preliminary data.</text>
</comment>
<keyword evidence="1" id="KW-1133">Transmembrane helix</keyword>
<evidence type="ECO:0000313" key="3">
    <source>
        <dbReference type="EMBL" id="HCA01540.1"/>
    </source>
</evidence>